<dbReference type="AlphaFoldDB" id="A0AA35KQK1"/>
<evidence type="ECO:0000313" key="3">
    <source>
        <dbReference type="Proteomes" id="UP001178461"/>
    </source>
</evidence>
<dbReference type="PANTHER" id="PTHR35679:SF1">
    <property type="entry name" value="RIKEN CDNA 4933402J07 GENE"/>
    <property type="match status" value="1"/>
</dbReference>
<protein>
    <submittedName>
        <fullName evidence="2">Uncharacterized protein</fullName>
    </submittedName>
</protein>
<gene>
    <name evidence="2" type="ORF">PODLI_1B036992</name>
</gene>
<dbReference type="Pfam" id="PF15472">
    <property type="entry name" value="DUF4638"/>
    <property type="match status" value="1"/>
</dbReference>
<evidence type="ECO:0000313" key="2">
    <source>
        <dbReference type="EMBL" id="CAI5782511.1"/>
    </source>
</evidence>
<organism evidence="2 3">
    <name type="scientific">Podarcis lilfordi</name>
    <name type="common">Lilford's wall lizard</name>
    <dbReference type="NCBI Taxonomy" id="74358"/>
    <lineage>
        <taxon>Eukaryota</taxon>
        <taxon>Metazoa</taxon>
        <taxon>Chordata</taxon>
        <taxon>Craniata</taxon>
        <taxon>Vertebrata</taxon>
        <taxon>Euteleostomi</taxon>
        <taxon>Lepidosauria</taxon>
        <taxon>Squamata</taxon>
        <taxon>Bifurcata</taxon>
        <taxon>Unidentata</taxon>
        <taxon>Episquamata</taxon>
        <taxon>Laterata</taxon>
        <taxon>Lacertibaenia</taxon>
        <taxon>Lacertidae</taxon>
        <taxon>Podarcis</taxon>
    </lineage>
</organism>
<dbReference type="PANTHER" id="PTHR35679">
    <property type="entry name" value="RIKEN CDNA 4933402J07 GENE"/>
    <property type="match status" value="1"/>
</dbReference>
<feature type="region of interest" description="Disordered" evidence="1">
    <location>
        <begin position="119"/>
        <end position="138"/>
    </location>
</feature>
<dbReference type="InterPro" id="IPR029171">
    <property type="entry name" value="DUF4638"/>
</dbReference>
<keyword evidence="3" id="KW-1185">Reference proteome</keyword>
<evidence type="ECO:0000256" key="1">
    <source>
        <dbReference type="SAM" id="MobiDB-lite"/>
    </source>
</evidence>
<feature type="region of interest" description="Disordered" evidence="1">
    <location>
        <begin position="154"/>
        <end position="177"/>
    </location>
</feature>
<name>A0AA35KQK1_9SAUR</name>
<sequence>MDWLENKRAKSLRVSNEREAFQLKKIRRSLDSMKTINDNLLKQEERKVKKWLKKQAQISPSSSAYKTLYYKTPSHPASSQEQFTDTRTVSRKDSFDSPWTQFGDHLPNFVSFLRLPTKRSSNDRKNSKDLTPFSGMDLPMQTISGRHVTAPRNSVYHGFQPYRDTRKGSSPGGPSQDNSISLQEAIAFFPSLQRLSARGDRVSMSTLLLHKPLSAFPALQKKLKSLLEKEWEEENSKPLKLLPEIKPEEFLSCRYLRLSQSNIDTLLKLCKEAGIYIDLHPHMKASDIDVCKVLSSTPSKVL</sequence>
<dbReference type="EMBL" id="OX395133">
    <property type="protein sequence ID" value="CAI5782511.1"/>
    <property type="molecule type" value="Genomic_DNA"/>
</dbReference>
<reference evidence="2" key="1">
    <citation type="submission" date="2022-12" db="EMBL/GenBank/DDBJ databases">
        <authorList>
            <person name="Alioto T."/>
            <person name="Alioto T."/>
            <person name="Gomez Garrido J."/>
        </authorList>
    </citation>
    <scope>NUCLEOTIDE SEQUENCE</scope>
</reference>
<accession>A0AA35KQK1</accession>
<proteinExistence type="predicted"/>
<dbReference type="Proteomes" id="UP001178461">
    <property type="component" value="Chromosome 8"/>
</dbReference>